<feature type="repeat" description="PPR" evidence="2">
    <location>
        <begin position="187"/>
        <end position="221"/>
    </location>
</feature>
<dbReference type="FunFam" id="1.25.40.10:FF:000285">
    <property type="entry name" value="Pentatricopeptide repeat-containing protein, chloroplastic"/>
    <property type="match status" value="1"/>
</dbReference>
<gene>
    <name evidence="3" type="ORF">LITE_LOCUS5359</name>
</gene>
<dbReference type="AlphaFoldDB" id="A0AAV0HQE1"/>
<dbReference type="InterPro" id="IPR046960">
    <property type="entry name" value="PPR_At4g14850-like_plant"/>
</dbReference>
<feature type="repeat" description="PPR" evidence="2">
    <location>
        <begin position="85"/>
        <end position="119"/>
    </location>
</feature>
<dbReference type="PROSITE" id="PS51375">
    <property type="entry name" value="PPR"/>
    <property type="match status" value="4"/>
</dbReference>
<proteinExistence type="predicted"/>
<feature type="repeat" description="PPR" evidence="2">
    <location>
        <begin position="257"/>
        <end position="291"/>
    </location>
</feature>
<sequence>MGIARKIFDEMPVRDVVSWNSIISGFLQNGEHGKAMAVFSEMGRSGVKLDRTTFAVALKASAGLGDCYVGVQIHGLAIRLGLVNDVFTGSALLDMYGKCNRVDDSLRVFREIPEKNWVSWSAMIATCTQNDRLFMGLELFNEMQNTGGVGVSQSIYATIFRSCAGLSASDLGAQFHCHAIKTDFGSDVIVGTATLDMYAKSGSIGDAHKIFNSMRKHNLRSYNAIIVGSILWLCVNQRLVSGTAMNALTMKTVFGTNVCVVNAMIDMYGKCGALFEATSVFNEMIYRDAVSWNAIIATNEQNGSEDNTLPLFSLMLQFGMDPDEFTYGSVLKACAGQQSVGSGKEIHGRIIKSGLGLEPFIGGALVHMYCKCGAMKEAKKIHDRSDPQPMVSWNAIISGFSLLQQTTVGLGMQIHAQVIKQQLQSDVYISSTLVDMYSKCGKLQDSELMYEKAPKKDLVAWNSLICGYSQHGLGEKALMLEPDDSSAYILLCNIYADAGMWGKVSAARRMMKANRLKKEPDCSWIEIRDEVHRFVSGDQSHLRCDNIYKNLSLLVDEMKWTGDMSFEFHL</sequence>
<dbReference type="FunFam" id="1.25.40.10:FF:000475">
    <property type="entry name" value="Pentatricopeptide repeat-containing protein At5g40410, mitochondrial"/>
    <property type="match status" value="1"/>
</dbReference>
<evidence type="ECO:0000256" key="2">
    <source>
        <dbReference type="PROSITE-ProRule" id="PRU00708"/>
    </source>
</evidence>
<name>A0AAV0HQE1_9ROSI</name>
<organism evidence="3 4">
    <name type="scientific">Linum tenue</name>
    <dbReference type="NCBI Taxonomy" id="586396"/>
    <lineage>
        <taxon>Eukaryota</taxon>
        <taxon>Viridiplantae</taxon>
        <taxon>Streptophyta</taxon>
        <taxon>Embryophyta</taxon>
        <taxon>Tracheophyta</taxon>
        <taxon>Spermatophyta</taxon>
        <taxon>Magnoliopsida</taxon>
        <taxon>eudicotyledons</taxon>
        <taxon>Gunneridae</taxon>
        <taxon>Pentapetalae</taxon>
        <taxon>rosids</taxon>
        <taxon>fabids</taxon>
        <taxon>Malpighiales</taxon>
        <taxon>Linaceae</taxon>
        <taxon>Linum</taxon>
    </lineage>
</organism>
<dbReference type="GO" id="GO:0003723">
    <property type="term" value="F:RNA binding"/>
    <property type="evidence" value="ECO:0007669"/>
    <property type="project" value="InterPro"/>
</dbReference>
<dbReference type="InterPro" id="IPR046848">
    <property type="entry name" value="E_motif"/>
</dbReference>
<evidence type="ECO:0008006" key="5">
    <source>
        <dbReference type="Google" id="ProtNLM"/>
    </source>
</evidence>
<evidence type="ECO:0000256" key="1">
    <source>
        <dbReference type="ARBA" id="ARBA00022737"/>
    </source>
</evidence>
<reference evidence="3" key="1">
    <citation type="submission" date="2022-08" db="EMBL/GenBank/DDBJ databases">
        <authorList>
            <person name="Gutierrez-Valencia J."/>
        </authorList>
    </citation>
    <scope>NUCLEOTIDE SEQUENCE</scope>
</reference>
<evidence type="ECO:0000313" key="3">
    <source>
        <dbReference type="EMBL" id="CAI0387154.1"/>
    </source>
</evidence>
<dbReference type="NCBIfam" id="TIGR00756">
    <property type="entry name" value="PPR"/>
    <property type="match status" value="2"/>
</dbReference>
<dbReference type="InterPro" id="IPR011990">
    <property type="entry name" value="TPR-like_helical_dom_sf"/>
</dbReference>
<dbReference type="GO" id="GO:0009451">
    <property type="term" value="P:RNA modification"/>
    <property type="evidence" value="ECO:0007669"/>
    <property type="project" value="InterPro"/>
</dbReference>
<dbReference type="Pfam" id="PF01535">
    <property type="entry name" value="PPR"/>
    <property type="match status" value="5"/>
</dbReference>
<keyword evidence="1" id="KW-0677">Repeat</keyword>
<accession>A0AAV0HQE1</accession>
<feature type="repeat" description="PPR" evidence="2">
    <location>
        <begin position="15"/>
        <end position="49"/>
    </location>
</feature>
<dbReference type="EMBL" id="CAMGYJ010000002">
    <property type="protein sequence ID" value="CAI0387154.1"/>
    <property type="molecule type" value="Genomic_DNA"/>
</dbReference>
<dbReference type="PANTHER" id="PTHR47926:SF406">
    <property type="entry name" value="REPEAT (PPR) SUPERFAMILY PROTEIN, PUTATIVE-RELATED"/>
    <property type="match status" value="1"/>
</dbReference>
<protein>
    <recommendedName>
        <fullName evidence="5">Pentatricopeptide repeat-containing protein</fullName>
    </recommendedName>
</protein>
<comment type="caution">
    <text evidence="3">The sequence shown here is derived from an EMBL/GenBank/DDBJ whole genome shotgun (WGS) entry which is preliminary data.</text>
</comment>
<dbReference type="Pfam" id="PF13041">
    <property type="entry name" value="PPR_2"/>
    <property type="match status" value="1"/>
</dbReference>
<dbReference type="Pfam" id="PF20431">
    <property type="entry name" value="E_motif"/>
    <property type="match status" value="1"/>
</dbReference>
<dbReference type="Gene3D" id="1.25.40.10">
    <property type="entry name" value="Tetratricopeptide repeat domain"/>
    <property type="match status" value="5"/>
</dbReference>
<dbReference type="Proteomes" id="UP001154282">
    <property type="component" value="Unassembled WGS sequence"/>
</dbReference>
<keyword evidence="4" id="KW-1185">Reference proteome</keyword>
<dbReference type="InterPro" id="IPR002885">
    <property type="entry name" value="PPR_rpt"/>
</dbReference>
<dbReference type="PANTHER" id="PTHR47926">
    <property type="entry name" value="PENTATRICOPEPTIDE REPEAT-CONTAINING PROTEIN"/>
    <property type="match status" value="1"/>
</dbReference>
<evidence type="ECO:0000313" key="4">
    <source>
        <dbReference type="Proteomes" id="UP001154282"/>
    </source>
</evidence>